<evidence type="ECO:0000256" key="1">
    <source>
        <dbReference type="SAM" id="MobiDB-lite"/>
    </source>
</evidence>
<accession>A0ABX8EF80</accession>
<organism evidence="2 3">
    <name type="scientific">Nocardioides aquaticus</name>
    <dbReference type="NCBI Taxonomy" id="160826"/>
    <lineage>
        <taxon>Bacteria</taxon>
        <taxon>Bacillati</taxon>
        <taxon>Actinomycetota</taxon>
        <taxon>Actinomycetes</taxon>
        <taxon>Propionibacteriales</taxon>
        <taxon>Nocardioidaceae</taxon>
        <taxon>Nocardioides</taxon>
    </lineage>
</organism>
<dbReference type="Gene3D" id="1.25.10.10">
    <property type="entry name" value="Leucine-rich Repeat Variant"/>
    <property type="match status" value="1"/>
</dbReference>
<reference evidence="2 3" key="1">
    <citation type="submission" date="2021-05" db="EMBL/GenBank/DDBJ databases">
        <title>Complete genome of Nocardioides aquaticus KCTC 9944T isolated from meromictic and hypersaline Ekho Lake, Antarctica.</title>
        <authorList>
            <person name="Hwang K."/>
            <person name="Kim K.M."/>
            <person name="Choe H."/>
        </authorList>
    </citation>
    <scope>NUCLEOTIDE SEQUENCE [LARGE SCALE GENOMIC DNA]</scope>
    <source>
        <strain evidence="2 3">KCTC 9944</strain>
    </source>
</reference>
<evidence type="ECO:0000313" key="2">
    <source>
        <dbReference type="EMBL" id="QVT77702.1"/>
    </source>
</evidence>
<gene>
    <name evidence="2" type="ORF">ENKNEFLB_00067</name>
</gene>
<dbReference type="InterPro" id="IPR016024">
    <property type="entry name" value="ARM-type_fold"/>
</dbReference>
<sequence>MRTASEARQLASQLVRVVTDGGPDEWRAGSHTLARLGGRSWLLLDEAARWSLPMAGAPVGGSQGWLGPEVAESTGFVAAVTSMHVDGRVRQRASRVLAARDGTVASAALAVRLLDHVEQVRDEATRALHPRLGAADAGTVLAVVLAGRGRRHAPSALAFVRGLLLERLPPEGLVEELLRGDDRAVRRWALALAQDRHLLGAEQLLEMVRSDPDQWVRASAAEWLLPVAEPQELRELLVAKTVEARIVALTRLPDELLADDETTRLLTDRAPRVREQAQMRARRRGIDAARWYRELAGTITTPAHRVAAVLEGLATVGGPEDLEVFAAHLDHQSARVRAAAVSGVSAHASADLAVGMLGPVLLDPSPRVASAAARALVRLRAPQEVATKAWTAPGPWNRRAAWHVGHRAGAWDRVEADLRAASDPDPQLVSLGRTGVLNWLETSAATTWARLSEEQRDRVQGLLDTASIDSATNRTVAFHAGIRSQAPAPTAPAPATPGPRPHGARRWLRLVRRR</sequence>
<evidence type="ECO:0000313" key="3">
    <source>
        <dbReference type="Proteomes" id="UP000679307"/>
    </source>
</evidence>
<dbReference type="InterPro" id="IPR011989">
    <property type="entry name" value="ARM-like"/>
</dbReference>
<evidence type="ECO:0008006" key="4">
    <source>
        <dbReference type="Google" id="ProtNLM"/>
    </source>
</evidence>
<dbReference type="Proteomes" id="UP000679307">
    <property type="component" value="Chromosome"/>
</dbReference>
<dbReference type="EMBL" id="CP075371">
    <property type="protein sequence ID" value="QVT77702.1"/>
    <property type="molecule type" value="Genomic_DNA"/>
</dbReference>
<keyword evidence="3" id="KW-1185">Reference proteome</keyword>
<dbReference type="SUPFAM" id="SSF48371">
    <property type="entry name" value="ARM repeat"/>
    <property type="match status" value="1"/>
</dbReference>
<proteinExistence type="predicted"/>
<feature type="compositionally biased region" description="Pro residues" evidence="1">
    <location>
        <begin position="489"/>
        <end position="500"/>
    </location>
</feature>
<dbReference type="RefSeq" id="WP_214057382.1">
    <property type="nucleotide sequence ID" value="NZ_BAAAHS010000035.1"/>
</dbReference>
<feature type="region of interest" description="Disordered" evidence="1">
    <location>
        <begin position="482"/>
        <end position="504"/>
    </location>
</feature>
<name>A0ABX8EF80_9ACTN</name>
<protein>
    <recommendedName>
        <fullName evidence="4">HEAT repeat domain-containing protein</fullName>
    </recommendedName>
</protein>